<keyword evidence="4" id="KW-1185">Reference proteome</keyword>
<evidence type="ECO:0000313" key="3">
    <source>
        <dbReference type="EMBL" id="MYZ47311.1"/>
    </source>
</evidence>
<dbReference type="PROSITE" id="PS50994">
    <property type="entry name" value="INTEGRASE"/>
    <property type="match status" value="1"/>
</dbReference>
<comment type="caution">
    <text evidence="3">The sequence shown here is derived from an EMBL/GenBank/DDBJ whole genome shotgun (WGS) entry which is preliminary data.</text>
</comment>
<dbReference type="GO" id="GO:0015074">
    <property type="term" value="P:DNA integration"/>
    <property type="evidence" value="ECO:0007669"/>
    <property type="project" value="InterPro"/>
</dbReference>
<name>A0A964T2M5_9HYPH</name>
<dbReference type="AlphaFoldDB" id="A0A964T2M5"/>
<evidence type="ECO:0000313" key="4">
    <source>
        <dbReference type="Proteomes" id="UP000773614"/>
    </source>
</evidence>
<evidence type="ECO:0000259" key="2">
    <source>
        <dbReference type="PROSITE" id="PS50994"/>
    </source>
</evidence>
<feature type="compositionally biased region" description="Basic residues" evidence="1">
    <location>
        <begin position="1"/>
        <end position="18"/>
    </location>
</feature>
<dbReference type="Pfam" id="PF13683">
    <property type="entry name" value="rve_3"/>
    <property type="match status" value="1"/>
</dbReference>
<dbReference type="InterPro" id="IPR012337">
    <property type="entry name" value="RNaseH-like_sf"/>
</dbReference>
<feature type="region of interest" description="Disordered" evidence="1">
    <location>
        <begin position="80"/>
        <end position="115"/>
    </location>
</feature>
<reference evidence="3" key="1">
    <citation type="submission" date="2019-03" db="EMBL/GenBank/DDBJ databases">
        <title>Afifella sp. nov., isolated from activated sludge.</title>
        <authorList>
            <person name="Li Q."/>
            <person name="Liu Y."/>
        </authorList>
    </citation>
    <scope>NUCLEOTIDE SEQUENCE</scope>
    <source>
        <strain evidence="3">L72</strain>
    </source>
</reference>
<dbReference type="EMBL" id="SPKJ01000013">
    <property type="protein sequence ID" value="MYZ47311.1"/>
    <property type="molecule type" value="Genomic_DNA"/>
</dbReference>
<organism evidence="3 4">
    <name type="scientific">Propylenella binzhouense</name>
    <dbReference type="NCBI Taxonomy" id="2555902"/>
    <lineage>
        <taxon>Bacteria</taxon>
        <taxon>Pseudomonadati</taxon>
        <taxon>Pseudomonadota</taxon>
        <taxon>Alphaproteobacteria</taxon>
        <taxon>Hyphomicrobiales</taxon>
        <taxon>Propylenellaceae</taxon>
        <taxon>Propylenella</taxon>
    </lineage>
</organism>
<proteinExistence type="predicted"/>
<dbReference type="InterPro" id="IPR001584">
    <property type="entry name" value="Integrase_cat-core"/>
</dbReference>
<feature type="region of interest" description="Disordered" evidence="1">
    <location>
        <begin position="1"/>
        <end position="37"/>
    </location>
</feature>
<dbReference type="Proteomes" id="UP000773614">
    <property type="component" value="Unassembled WGS sequence"/>
</dbReference>
<dbReference type="Gene3D" id="3.30.420.10">
    <property type="entry name" value="Ribonuclease H-like superfamily/Ribonuclease H"/>
    <property type="match status" value="1"/>
</dbReference>
<gene>
    <name evidence="3" type="ORF">E4O86_06250</name>
</gene>
<feature type="domain" description="Integrase catalytic" evidence="2">
    <location>
        <begin position="1"/>
        <end position="101"/>
    </location>
</feature>
<protein>
    <recommendedName>
        <fullName evidence="2">Integrase catalytic domain-containing protein</fullName>
    </recommendedName>
</protein>
<evidence type="ECO:0000256" key="1">
    <source>
        <dbReference type="SAM" id="MobiDB-lite"/>
    </source>
</evidence>
<dbReference type="GO" id="GO:0003676">
    <property type="term" value="F:nucleic acid binding"/>
    <property type="evidence" value="ECO:0007669"/>
    <property type="project" value="InterPro"/>
</dbReference>
<dbReference type="SUPFAM" id="SSF53098">
    <property type="entry name" value="Ribonuclease H-like"/>
    <property type="match status" value="1"/>
</dbReference>
<sequence>MSAPRLRRPLPTRLPRSRARQDTDGRTTRVKRPQSNGIVERLHRTLLDEHFRVEGRRTWFETIEEMQAVLDTCLEEYHQRRPPQGRGMNGRTPAGAFIDSLASPPQQKEDNPAER</sequence>
<accession>A0A964T2M5</accession>
<dbReference type="InterPro" id="IPR036397">
    <property type="entry name" value="RNaseH_sf"/>
</dbReference>